<dbReference type="Proteomes" id="UP000037136">
    <property type="component" value="Unassembled WGS sequence"/>
</dbReference>
<reference evidence="1 2" key="1">
    <citation type="journal article" date="2015" name="BMC Genomics">
        <title>Gene expression during zombie ant biting behavior reflects the complexity underlying fungal parasitic behavioral manipulation.</title>
        <authorList>
            <person name="de Bekker C."/>
            <person name="Ohm R.A."/>
            <person name="Loreto R.G."/>
            <person name="Sebastian A."/>
            <person name="Albert I."/>
            <person name="Merrow M."/>
            <person name="Brachmann A."/>
            <person name="Hughes D.P."/>
        </authorList>
    </citation>
    <scope>NUCLEOTIDE SEQUENCE [LARGE SCALE GENOMIC DNA]</scope>
    <source>
        <strain evidence="1 2">SC16a</strain>
    </source>
</reference>
<dbReference type="EMBL" id="LAZP02000092">
    <property type="protein sequence ID" value="PFH61066.1"/>
    <property type="molecule type" value="Genomic_DNA"/>
</dbReference>
<gene>
    <name evidence="1" type="ORF">XA68_18327</name>
</gene>
<accession>A0A2A9PJS2</accession>
<keyword evidence="2" id="KW-1185">Reference proteome</keyword>
<name>A0A2A9PJS2_OPHUN</name>
<dbReference type="AlphaFoldDB" id="A0A2A9PJS2"/>
<organism evidence="1 2">
    <name type="scientific">Ophiocordyceps unilateralis</name>
    <name type="common">Zombie-ant fungus</name>
    <name type="synonym">Torrubia unilateralis</name>
    <dbReference type="NCBI Taxonomy" id="268505"/>
    <lineage>
        <taxon>Eukaryota</taxon>
        <taxon>Fungi</taxon>
        <taxon>Dikarya</taxon>
        <taxon>Ascomycota</taxon>
        <taxon>Pezizomycotina</taxon>
        <taxon>Sordariomycetes</taxon>
        <taxon>Hypocreomycetidae</taxon>
        <taxon>Hypocreales</taxon>
        <taxon>Ophiocordycipitaceae</taxon>
        <taxon>Ophiocordyceps</taxon>
    </lineage>
</organism>
<reference evidence="1 2" key="2">
    <citation type="journal article" date="2017" name="Sci. Rep.">
        <title>Ant-infecting Ophiocordyceps genomes reveal a high diversity of potential behavioral manipulation genes and a possible major role for enterotoxins.</title>
        <authorList>
            <person name="de Bekker C."/>
            <person name="Ohm R.A."/>
            <person name="Evans H.C."/>
            <person name="Brachmann A."/>
            <person name="Hughes D.P."/>
        </authorList>
    </citation>
    <scope>NUCLEOTIDE SEQUENCE [LARGE SCALE GENOMIC DNA]</scope>
    <source>
        <strain evidence="1 2">SC16a</strain>
    </source>
</reference>
<comment type="caution">
    <text evidence="1">The sequence shown here is derived from an EMBL/GenBank/DDBJ whole genome shotgun (WGS) entry which is preliminary data.</text>
</comment>
<sequence>MRWTSYNYITGSEARTPRLQQLDIILVHWVSIACPSLLSPLSMSSWPEPDHRHRHHVNMWTCESHFLSKEIDSDTSTPDTRPANIAR</sequence>
<proteinExistence type="predicted"/>
<protein>
    <submittedName>
        <fullName evidence="1">Uncharacterized protein</fullName>
    </submittedName>
</protein>
<evidence type="ECO:0000313" key="2">
    <source>
        <dbReference type="Proteomes" id="UP000037136"/>
    </source>
</evidence>
<evidence type="ECO:0000313" key="1">
    <source>
        <dbReference type="EMBL" id="PFH61066.1"/>
    </source>
</evidence>
<dbReference type="PROSITE" id="PS51257">
    <property type="entry name" value="PROKAR_LIPOPROTEIN"/>
    <property type="match status" value="1"/>
</dbReference>